<evidence type="ECO:0000313" key="2">
    <source>
        <dbReference type="EMBL" id="OIN91724.1"/>
    </source>
</evidence>
<feature type="compositionally biased region" description="Basic and acidic residues" evidence="1">
    <location>
        <begin position="62"/>
        <end position="77"/>
    </location>
</feature>
<name>A0A1J4RZ76_9BACT</name>
<evidence type="ECO:0000256" key="1">
    <source>
        <dbReference type="SAM" id="MobiDB-lite"/>
    </source>
</evidence>
<dbReference type="AlphaFoldDB" id="A0A1J4RZ76"/>
<accession>A0A1J4RZ76</accession>
<reference evidence="2 3" key="1">
    <citation type="journal article" date="2016" name="Environ. Microbiol.">
        <title>Genomic resolution of a cold subsurface aquifer community provides metabolic insights for novel microbes adapted to high CO concentrations.</title>
        <authorList>
            <person name="Probst A.J."/>
            <person name="Castelle C.J."/>
            <person name="Singh A."/>
            <person name="Brown C.T."/>
            <person name="Anantharaman K."/>
            <person name="Sharon I."/>
            <person name="Hug L.A."/>
            <person name="Burstein D."/>
            <person name="Emerson J.B."/>
            <person name="Thomas B.C."/>
            <person name="Banfield J.F."/>
        </authorList>
    </citation>
    <scope>NUCLEOTIDE SEQUENCE [LARGE SCALE GENOMIC DNA]</scope>
    <source>
        <strain evidence="2">CG1_02_44_10</strain>
    </source>
</reference>
<gene>
    <name evidence="2" type="ORF">AUJ42_01375</name>
</gene>
<comment type="caution">
    <text evidence="2">The sequence shown here is derived from an EMBL/GenBank/DDBJ whole genome shotgun (WGS) entry which is preliminary data.</text>
</comment>
<dbReference type="EMBL" id="MNUK01000036">
    <property type="protein sequence ID" value="OIN91724.1"/>
    <property type="molecule type" value="Genomic_DNA"/>
</dbReference>
<protein>
    <submittedName>
        <fullName evidence="2">Uncharacterized protein</fullName>
    </submittedName>
</protein>
<feature type="region of interest" description="Disordered" evidence="1">
    <location>
        <begin position="52"/>
        <end position="77"/>
    </location>
</feature>
<sequence length="98" mass="10669">MQSVDALAVKAEEGRFKSAKVIGEVTRTYDPVVSEWGNLTRFIWSLRDVSRVSGTGGTEISKYPKEKKSNESPLVSDERTGVSLNHQFIGGVAGPNIT</sequence>
<evidence type="ECO:0000313" key="3">
    <source>
        <dbReference type="Proteomes" id="UP000182345"/>
    </source>
</evidence>
<proteinExistence type="predicted"/>
<dbReference type="Proteomes" id="UP000182345">
    <property type="component" value="Unassembled WGS sequence"/>
</dbReference>
<organism evidence="2 3">
    <name type="scientific">Candidatus Collierbacteria bacterium CG1_02_44_10</name>
    <dbReference type="NCBI Taxonomy" id="1805087"/>
    <lineage>
        <taxon>Bacteria</taxon>
        <taxon>Candidatus Collieribacteriota</taxon>
    </lineage>
</organism>